<dbReference type="PANTHER" id="PTHR46558">
    <property type="entry name" value="TRACRIPTIONAL REGULATORY PROTEIN-RELATED-RELATED"/>
    <property type="match status" value="1"/>
</dbReference>
<name>A0ABT9VD46_9BACI</name>
<evidence type="ECO:0000259" key="2">
    <source>
        <dbReference type="PROSITE" id="PS50943"/>
    </source>
</evidence>
<evidence type="ECO:0000256" key="1">
    <source>
        <dbReference type="ARBA" id="ARBA00023125"/>
    </source>
</evidence>
<dbReference type="Pfam" id="PF01381">
    <property type="entry name" value="HTH_3"/>
    <property type="match status" value="1"/>
</dbReference>
<dbReference type="Gene3D" id="1.10.260.40">
    <property type="entry name" value="lambda repressor-like DNA-binding domains"/>
    <property type="match status" value="1"/>
</dbReference>
<evidence type="ECO:0000313" key="4">
    <source>
        <dbReference type="Proteomes" id="UP001224359"/>
    </source>
</evidence>
<dbReference type="Proteomes" id="UP001224359">
    <property type="component" value="Unassembled WGS sequence"/>
</dbReference>
<feature type="domain" description="HTH cro/C1-type" evidence="2">
    <location>
        <begin position="20"/>
        <end position="60"/>
    </location>
</feature>
<dbReference type="PROSITE" id="PS50943">
    <property type="entry name" value="HTH_CROC1"/>
    <property type="match status" value="1"/>
</dbReference>
<dbReference type="InterPro" id="IPR001387">
    <property type="entry name" value="Cro/C1-type_HTH"/>
</dbReference>
<accession>A0ABT9VD46</accession>
<dbReference type="CDD" id="cd00093">
    <property type="entry name" value="HTH_XRE"/>
    <property type="match status" value="1"/>
</dbReference>
<comment type="caution">
    <text evidence="3">The sequence shown here is derived from an EMBL/GenBank/DDBJ whole genome shotgun (WGS) entry which is preliminary data.</text>
</comment>
<dbReference type="SUPFAM" id="SSF47413">
    <property type="entry name" value="lambda repressor-like DNA-binding domains"/>
    <property type="match status" value="1"/>
</dbReference>
<protein>
    <submittedName>
        <fullName evidence="3">Transcriptional regulator</fullName>
    </submittedName>
</protein>
<gene>
    <name evidence="3" type="ORF">J2S77_000809</name>
</gene>
<organism evidence="3 4">
    <name type="scientific">Alkalibacillus salilacus</name>
    <dbReference type="NCBI Taxonomy" id="284582"/>
    <lineage>
        <taxon>Bacteria</taxon>
        <taxon>Bacillati</taxon>
        <taxon>Bacillota</taxon>
        <taxon>Bacilli</taxon>
        <taxon>Bacillales</taxon>
        <taxon>Bacillaceae</taxon>
        <taxon>Alkalibacillus</taxon>
    </lineage>
</organism>
<dbReference type="InterPro" id="IPR010982">
    <property type="entry name" value="Lambda_DNA-bd_dom_sf"/>
</dbReference>
<reference evidence="3 4" key="1">
    <citation type="submission" date="2023-07" db="EMBL/GenBank/DDBJ databases">
        <title>Genomic Encyclopedia of Type Strains, Phase IV (KMG-IV): sequencing the most valuable type-strain genomes for metagenomic binning, comparative biology and taxonomic classification.</title>
        <authorList>
            <person name="Goeker M."/>
        </authorList>
    </citation>
    <scope>NUCLEOTIDE SEQUENCE [LARGE SCALE GENOMIC DNA]</scope>
    <source>
        <strain evidence="3 4">DSM 16460</strain>
    </source>
</reference>
<dbReference type="PANTHER" id="PTHR46558:SF4">
    <property type="entry name" value="DNA-BIDING PHAGE PROTEIN"/>
    <property type="match status" value="1"/>
</dbReference>
<dbReference type="RefSeq" id="WP_306974856.1">
    <property type="nucleotide sequence ID" value="NZ_JAUSTQ010000002.1"/>
</dbReference>
<keyword evidence="4" id="KW-1185">Reference proteome</keyword>
<dbReference type="EMBL" id="JAUSTQ010000002">
    <property type="protein sequence ID" value="MDQ0158853.1"/>
    <property type="molecule type" value="Genomic_DNA"/>
</dbReference>
<dbReference type="SMART" id="SM00530">
    <property type="entry name" value="HTH_XRE"/>
    <property type="match status" value="1"/>
</dbReference>
<keyword evidence="1" id="KW-0238">DNA-binding</keyword>
<evidence type="ECO:0000313" key="3">
    <source>
        <dbReference type="EMBL" id="MDQ0158853.1"/>
    </source>
</evidence>
<proteinExistence type="predicted"/>
<sequence>MRINLRNTRIKQGYKDVDKLANAIGISSSYYYKIEQGKRTPGIDLAKRIADVLDQTVDDLFFNQNLDEMSRNQKEQEVS</sequence>